<proteinExistence type="predicted"/>
<accession>A0ACB8FPI2</accession>
<gene>
    <name evidence="1" type="ORF">K3G42_021558</name>
</gene>
<sequence>MITFPLDLKSLEIKHMHVQVRMLISAYVPHWKAAEIKKSNSLRDSWPSSGGRDSRLPRDQDSGLVYQVERWLISMASRTLMMIVRILIFQMNPNRFVDPSKGGAILVLEAVRVVKAYTSGWALPGALALVEGWI</sequence>
<name>A0ACB8FPI2_9SAUR</name>
<protein>
    <submittedName>
        <fullName evidence="1">Uncharacterized protein</fullName>
    </submittedName>
</protein>
<keyword evidence="2" id="KW-1185">Reference proteome</keyword>
<reference evidence="1" key="1">
    <citation type="submission" date="2021-08" db="EMBL/GenBank/DDBJ databases">
        <title>The first chromosome-level gecko genome reveals the dynamic sex chromosomes of Neotropical dwarf geckos (Sphaerodactylidae: Sphaerodactylus).</title>
        <authorList>
            <person name="Pinto B.J."/>
            <person name="Keating S.E."/>
            <person name="Gamble T."/>
        </authorList>
    </citation>
    <scope>NUCLEOTIDE SEQUENCE</scope>
    <source>
        <strain evidence="1">TG3544</strain>
    </source>
</reference>
<organism evidence="1 2">
    <name type="scientific">Sphaerodactylus townsendi</name>
    <dbReference type="NCBI Taxonomy" id="933632"/>
    <lineage>
        <taxon>Eukaryota</taxon>
        <taxon>Metazoa</taxon>
        <taxon>Chordata</taxon>
        <taxon>Craniata</taxon>
        <taxon>Vertebrata</taxon>
        <taxon>Euteleostomi</taxon>
        <taxon>Lepidosauria</taxon>
        <taxon>Squamata</taxon>
        <taxon>Bifurcata</taxon>
        <taxon>Gekkota</taxon>
        <taxon>Sphaerodactylidae</taxon>
        <taxon>Sphaerodactylus</taxon>
    </lineage>
</organism>
<dbReference type="EMBL" id="CM037619">
    <property type="protein sequence ID" value="KAH8007398.1"/>
    <property type="molecule type" value="Genomic_DNA"/>
</dbReference>
<dbReference type="Proteomes" id="UP000827872">
    <property type="component" value="Linkage Group LG06"/>
</dbReference>
<evidence type="ECO:0000313" key="1">
    <source>
        <dbReference type="EMBL" id="KAH8007398.1"/>
    </source>
</evidence>
<comment type="caution">
    <text evidence="1">The sequence shown here is derived from an EMBL/GenBank/DDBJ whole genome shotgun (WGS) entry which is preliminary data.</text>
</comment>
<evidence type="ECO:0000313" key="2">
    <source>
        <dbReference type="Proteomes" id="UP000827872"/>
    </source>
</evidence>